<dbReference type="Proteomes" id="UP000039217">
    <property type="component" value="Unassembled WGS sequence"/>
</dbReference>
<dbReference type="AlphaFoldDB" id="A0A655FW63"/>
<evidence type="ECO:0000313" key="2">
    <source>
        <dbReference type="EMBL" id="CNW33546.1"/>
    </source>
</evidence>
<dbReference type="EMBL" id="CGCX01002225">
    <property type="protein sequence ID" value="CFS08917.1"/>
    <property type="molecule type" value="Genomic_DNA"/>
</dbReference>
<proteinExistence type="predicted"/>
<accession>A0A655FW63</accession>
<reference evidence="3 4" key="1">
    <citation type="submission" date="2015-03" db="EMBL/GenBank/DDBJ databases">
        <authorList>
            <consortium name="Pathogen Informatics"/>
        </authorList>
    </citation>
    <scope>NUCLEOTIDE SEQUENCE [LARGE SCALE GENOMIC DNA]</scope>
    <source>
        <strain evidence="1 4">C09601061</strain>
        <strain evidence="2 3">D00501624</strain>
    </source>
</reference>
<gene>
    <name evidence="1" type="ORF">ERS007657_03956</name>
    <name evidence="2" type="ORF">ERS007661_03846</name>
</gene>
<evidence type="ECO:0000313" key="1">
    <source>
        <dbReference type="EMBL" id="CFS08917.1"/>
    </source>
</evidence>
<name>A0A655FW63_MYCTX</name>
<sequence length="81" mass="8961">MVTHHPDELGAQLRRERLDQASELAVCRRFALIGQIAGEDDRIGTKAGLVQLFEQFAQPVVGVHRPVEPTIPPDEMSVADM</sequence>
<protein>
    <submittedName>
        <fullName evidence="2">Uncharacterized protein</fullName>
    </submittedName>
</protein>
<dbReference type="EMBL" id="CQQC01001904">
    <property type="protein sequence ID" value="CNW33546.1"/>
    <property type="molecule type" value="Genomic_DNA"/>
</dbReference>
<dbReference type="Proteomes" id="UP000046680">
    <property type="component" value="Unassembled WGS sequence"/>
</dbReference>
<evidence type="ECO:0000313" key="3">
    <source>
        <dbReference type="Proteomes" id="UP000039217"/>
    </source>
</evidence>
<organism evidence="2 3">
    <name type="scientific">Mycobacterium tuberculosis</name>
    <dbReference type="NCBI Taxonomy" id="1773"/>
    <lineage>
        <taxon>Bacteria</taxon>
        <taxon>Bacillati</taxon>
        <taxon>Actinomycetota</taxon>
        <taxon>Actinomycetes</taxon>
        <taxon>Mycobacteriales</taxon>
        <taxon>Mycobacteriaceae</taxon>
        <taxon>Mycobacterium</taxon>
        <taxon>Mycobacterium tuberculosis complex</taxon>
    </lineage>
</organism>
<evidence type="ECO:0000313" key="4">
    <source>
        <dbReference type="Proteomes" id="UP000046680"/>
    </source>
</evidence>